<dbReference type="Gene3D" id="3.30.420.10">
    <property type="entry name" value="Ribonuclease H-like superfamily/Ribonuclease H"/>
    <property type="match status" value="1"/>
</dbReference>
<dbReference type="InterPro" id="IPR026960">
    <property type="entry name" value="RVT-Znf"/>
</dbReference>
<sequence length="421" mass="48939">MKNPLIDLEMKVSDLLDHETGDWNREALDENFFPGDVEIILKKKPVPSVEDFWCWKHNRSGEYTVRSGNWLALHSMLKEEFQEAQMQPSINCLKDSAWHTLTSPKIKMFLWRTLSQIIPVANTLKARGMKVDQLCQHCGLQDETLNHLLFTCDVARQVWALSNFPSPMNGFHPESIFVNFHYLFQMSTNIRVPKDIRCCFPWILWFLWKNRNKLLFEGSEFKAEDIVHKAYDEAAVWFEAQKLDREGEKCDNEPVSSALRRWSKPPRHWVKCNYGYVWNKPAKMLGAAWIVRDHHGDTILHSRRSFADVNSKQEAQLVALRWSLDSLAAHRLDRIIIAGEDATLLKVIGRPKAWPSFTSEFITLRSCLNHFTSWKSKVESRFANRCAFSIAKSAHQLQWGQSYVARGCPQWLSSLFLDDKG</sequence>
<dbReference type="Proteomes" id="UP000504610">
    <property type="component" value="Chromosome 6"/>
</dbReference>
<reference evidence="3" key="1">
    <citation type="journal article" date="2019" name="Database">
        <title>The radish genome database (RadishGD): an integrated information resource for radish genomics.</title>
        <authorList>
            <person name="Yu H.J."/>
            <person name="Baek S."/>
            <person name="Lee Y.J."/>
            <person name="Cho A."/>
            <person name="Mun J.H."/>
        </authorList>
    </citation>
    <scope>NUCLEOTIDE SEQUENCE [LARGE SCALE GENOMIC DNA]</scope>
    <source>
        <strain evidence="3">cv. WK10039</strain>
    </source>
</reference>
<evidence type="ECO:0000313" key="3">
    <source>
        <dbReference type="Proteomes" id="UP000504610"/>
    </source>
</evidence>
<dbReference type="InterPro" id="IPR053151">
    <property type="entry name" value="RNase_H-like"/>
</dbReference>
<feature type="domain" description="Reverse transcriptase zinc-binding" evidence="2">
    <location>
        <begin position="91"/>
        <end position="159"/>
    </location>
</feature>
<dbReference type="RefSeq" id="XP_018463500.1">
    <property type="nucleotide sequence ID" value="XM_018607998.1"/>
</dbReference>
<dbReference type="GO" id="GO:0004523">
    <property type="term" value="F:RNA-DNA hybrid ribonuclease activity"/>
    <property type="evidence" value="ECO:0007669"/>
    <property type="project" value="InterPro"/>
</dbReference>
<dbReference type="AlphaFoldDB" id="A0A6J0LTC2"/>
<evidence type="ECO:0000313" key="4">
    <source>
        <dbReference type="RefSeq" id="XP_018463500.1"/>
    </source>
</evidence>
<dbReference type="GeneID" id="108834669"/>
<dbReference type="GO" id="GO:0003676">
    <property type="term" value="F:nucleic acid binding"/>
    <property type="evidence" value="ECO:0007669"/>
    <property type="project" value="InterPro"/>
</dbReference>
<name>A0A6J0LTC2_RAPSA</name>
<proteinExistence type="predicted"/>
<dbReference type="Pfam" id="PF13456">
    <property type="entry name" value="RVT_3"/>
    <property type="match status" value="1"/>
</dbReference>
<dbReference type="OrthoDB" id="1112256at2759"/>
<dbReference type="InterPro" id="IPR036397">
    <property type="entry name" value="RNaseH_sf"/>
</dbReference>
<feature type="domain" description="RNase H type-1" evidence="1">
    <location>
        <begin position="286"/>
        <end position="394"/>
    </location>
</feature>
<dbReference type="PANTHER" id="PTHR47723:SF19">
    <property type="entry name" value="POLYNUCLEOTIDYL TRANSFERASE, RIBONUCLEASE H-LIKE SUPERFAMILY PROTEIN"/>
    <property type="match status" value="1"/>
</dbReference>
<dbReference type="KEGG" id="rsz:108834669"/>
<dbReference type="PANTHER" id="PTHR47723">
    <property type="entry name" value="OS05G0353850 PROTEIN"/>
    <property type="match status" value="1"/>
</dbReference>
<evidence type="ECO:0000259" key="2">
    <source>
        <dbReference type="Pfam" id="PF13966"/>
    </source>
</evidence>
<protein>
    <submittedName>
        <fullName evidence="4">Uncharacterized protein LOC108834669</fullName>
    </submittedName>
</protein>
<dbReference type="InterPro" id="IPR002156">
    <property type="entry name" value="RNaseH_domain"/>
</dbReference>
<accession>A0A6J0LTC2</accession>
<keyword evidence="3" id="KW-1185">Reference proteome</keyword>
<evidence type="ECO:0000259" key="1">
    <source>
        <dbReference type="Pfam" id="PF13456"/>
    </source>
</evidence>
<dbReference type="Pfam" id="PF13966">
    <property type="entry name" value="zf-RVT"/>
    <property type="match status" value="1"/>
</dbReference>
<gene>
    <name evidence="4" type="primary">LOC108834669</name>
</gene>
<reference evidence="4" key="2">
    <citation type="submission" date="2025-08" db="UniProtKB">
        <authorList>
            <consortium name="RefSeq"/>
        </authorList>
    </citation>
    <scope>IDENTIFICATION</scope>
    <source>
        <tissue evidence="4">Leaf</tissue>
    </source>
</reference>
<organism evidence="3 4">
    <name type="scientific">Raphanus sativus</name>
    <name type="common">Radish</name>
    <name type="synonym">Raphanus raphanistrum var. sativus</name>
    <dbReference type="NCBI Taxonomy" id="3726"/>
    <lineage>
        <taxon>Eukaryota</taxon>
        <taxon>Viridiplantae</taxon>
        <taxon>Streptophyta</taxon>
        <taxon>Embryophyta</taxon>
        <taxon>Tracheophyta</taxon>
        <taxon>Spermatophyta</taxon>
        <taxon>Magnoliopsida</taxon>
        <taxon>eudicotyledons</taxon>
        <taxon>Gunneridae</taxon>
        <taxon>Pentapetalae</taxon>
        <taxon>rosids</taxon>
        <taxon>malvids</taxon>
        <taxon>Brassicales</taxon>
        <taxon>Brassicaceae</taxon>
        <taxon>Brassiceae</taxon>
        <taxon>Raphanus</taxon>
    </lineage>
</organism>